<keyword evidence="3" id="KW-1185">Reference proteome</keyword>
<dbReference type="EMBL" id="BAAAEJ010000003">
    <property type="protein sequence ID" value="GAA0384752.1"/>
    <property type="molecule type" value="Genomic_DNA"/>
</dbReference>
<feature type="transmembrane region" description="Helical" evidence="1">
    <location>
        <begin position="70"/>
        <end position="89"/>
    </location>
</feature>
<sequence length="90" mass="9947">MTLPVFLMICLGTNVWAFMAFCIDKVAAVRGNRRISEANLLGLTFVGGVGAITASGLIRHKTRKQPFRRYAEILAVLHVMLVVFTITLLL</sequence>
<proteinExistence type="predicted"/>
<protein>
    <recommendedName>
        <fullName evidence="4">DUF1294 domain-containing protein</fullName>
    </recommendedName>
</protein>
<evidence type="ECO:0008006" key="4">
    <source>
        <dbReference type="Google" id="ProtNLM"/>
    </source>
</evidence>
<evidence type="ECO:0000313" key="3">
    <source>
        <dbReference type="Proteomes" id="UP001500791"/>
    </source>
</evidence>
<evidence type="ECO:0000313" key="2">
    <source>
        <dbReference type="EMBL" id="GAA0384752.1"/>
    </source>
</evidence>
<comment type="caution">
    <text evidence="2">The sequence shown here is derived from an EMBL/GenBank/DDBJ whole genome shotgun (WGS) entry which is preliminary data.</text>
</comment>
<keyword evidence="1" id="KW-0472">Membrane</keyword>
<organism evidence="2 3">
    <name type="scientific">Brevundimonas terrae</name>
    <dbReference type="NCBI Taxonomy" id="363631"/>
    <lineage>
        <taxon>Bacteria</taxon>
        <taxon>Pseudomonadati</taxon>
        <taxon>Pseudomonadota</taxon>
        <taxon>Alphaproteobacteria</taxon>
        <taxon>Caulobacterales</taxon>
        <taxon>Caulobacteraceae</taxon>
        <taxon>Brevundimonas</taxon>
    </lineage>
</organism>
<dbReference type="Pfam" id="PF06961">
    <property type="entry name" value="DUF1294"/>
    <property type="match status" value="1"/>
</dbReference>
<dbReference type="Proteomes" id="UP001500791">
    <property type="component" value="Unassembled WGS sequence"/>
</dbReference>
<name>A0ABP3I086_9CAUL</name>
<keyword evidence="1" id="KW-1133">Transmembrane helix</keyword>
<keyword evidence="1" id="KW-0812">Transmembrane</keyword>
<dbReference type="RefSeq" id="WP_167174430.1">
    <property type="nucleotide sequence ID" value="NZ_JAASQT010000001.1"/>
</dbReference>
<feature type="transmembrane region" description="Helical" evidence="1">
    <location>
        <begin position="38"/>
        <end position="58"/>
    </location>
</feature>
<dbReference type="InterPro" id="IPR010718">
    <property type="entry name" value="DUF1294"/>
</dbReference>
<accession>A0ABP3I086</accession>
<gene>
    <name evidence="2" type="ORF">GCM10009093_09610</name>
</gene>
<reference evidence="3" key="1">
    <citation type="journal article" date="2019" name="Int. J. Syst. Evol. Microbiol.">
        <title>The Global Catalogue of Microorganisms (GCM) 10K type strain sequencing project: providing services to taxonomists for standard genome sequencing and annotation.</title>
        <authorList>
            <consortium name="The Broad Institute Genomics Platform"/>
            <consortium name="The Broad Institute Genome Sequencing Center for Infectious Disease"/>
            <person name="Wu L."/>
            <person name="Ma J."/>
        </authorList>
    </citation>
    <scope>NUCLEOTIDE SEQUENCE [LARGE SCALE GENOMIC DNA]</scope>
    <source>
        <strain evidence="3">JCM 13476</strain>
    </source>
</reference>
<evidence type="ECO:0000256" key="1">
    <source>
        <dbReference type="SAM" id="Phobius"/>
    </source>
</evidence>